<comment type="subcellular location">
    <subcellularLocation>
        <location evidence="1">Cell membrane</location>
        <topology evidence="1">Lipid-anchor</topology>
    </subcellularLocation>
</comment>
<gene>
    <name evidence="6" type="ORF">FG385_18535</name>
</gene>
<evidence type="ECO:0000256" key="1">
    <source>
        <dbReference type="ARBA" id="ARBA00004193"/>
    </source>
</evidence>
<dbReference type="OrthoDB" id="7232492at2"/>
<organism evidence="6 7">
    <name type="scientific">Amycolatopsis alkalitolerans</name>
    <dbReference type="NCBI Taxonomy" id="2547244"/>
    <lineage>
        <taxon>Bacteria</taxon>
        <taxon>Bacillati</taxon>
        <taxon>Actinomycetota</taxon>
        <taxon>Actinomycetes</taxon>
        <taxon>Pseudonocardiales</taxon>
        <taxon>Pseudonocardiaceae</taxon>
        <taxon>Amycolatopsis</taxon>
    </lineage>
</organism>
<dbReference type="CDD" id="cd08495">
    <property type="entry name" value="PBP2_NikA_DppA_OppA_like_8"/>
    <property type="match status" value="1"/>
</dbReference>
<evidence type="ECO:0000256" key="3">
    <source>
        <dbReference type="ARBA" id="ARBA00022729"/>
    </source>
</evidence>
<dbReference type="PROSITE" id="PS01040">
    <property type="entry name" value="SBP_BACTERIAL_5"/>
    <property type="match status" value="1"/>
</dbReference>
<evidence type="ECO:0000259" key="5">
    <source>
        <dbReference type="Pfam" id="PF00496"/>
    </source>
</evidence>
<sequence>MVFSGRRFRRLVVALLATGLVAACGGPSAGSGASGPPRSGGTLAIGIESEVDVLDPQRAGGWVSWRVNRQIFEPLVDEDLSKPSAQAPVPPLRPGLASSWEISPDGTVYTFHIREGVKFHDGTPLDAAAVEFNIRRMWDKAFPYYDAKAAGQTTFVWQQLASIATPDPMTVQLTMKQAFQPFLRLLAQGGSGSTGIMSPASVKQYGNDNVGEHPVGTGPFKFVDRVRGQRITLARNDDYWGTKPYLDKVVFRPLPDPSARVASLRADEVDMIAVPPPDSVASLQQSGFQLSEGAPPHVWYLSFNFNDPILKNKLVRQAINLAIDRQGMATNLLKDTVKPAYDVQAPANAAYVENTDAYGYNPDKAKQLLAEAGYPNGFSTQMMTSVDGSGQIIPVPMAEYIQQNLAKVGIQIKLQTSEWISYLSKWAEGTPAGVGWAQQSWGMTTPYWLYIATSSSLKAPNGPNVGGYDNPQLDQVMQQAITATSESAAVEKWKQANRIVTDDAAIAPIVNDKAPYILSPKVHGFVSPSEEWYDLGTVWLS</sequence>
<keyword evidence="3 4" id="KW-0732">Signal</keyword>
<dbReference type="SUPFAM" id="SSF53850">
    <property type="entry name" value="Periplasmic binding protein-like II"/>
    <property type="match status" value="1"/>
</dbReference>
<dbReference type="InterPro" id="IPR000914">
    <property type="entry name" value="SBP_5_dom"/>
</dbReference>
<keyword evidence="7" id="KW-1185">Reference proteome</keyword>
<reference evidence="6 7" key="1">
    <citation type="submission" date="2019-06" db="EMBL/GenBank/DDBJ databases">
        <title>Amycolatopsis alkalitolerans sp. nov., isolated from Gastrodia elata Blume.</title>
        <authorList>
            <person name="Narsing Rao M.P."/>
            <person name="Li W.J."/>
        </authorList>
    </citation>
    <scope>NUCLEOTIDE SEQUENCE [LARGE SCALE GENOMIC DNA]</scope>
    <source>
        <strain evidence="6 7">SYSUP0005</strain>
    </source>
</reference>
<dbReference type="EMBL" id="VDFW01000015">
    <property type="protein sequence ID" value="TNC24433.1"/>
    <property type="molecule type" value="Genomic_DNA"/>
</dbReference>
<feature type="domain" description="Solute-binding protein family 5" evidence="5">
    <location>
        <begin position="92"/>
        <end position="454"/>
    </location>
</feature>
<accession>A0A5C4LZY4</accession>
<feature type="chain" id="PRO_5039081548" evidence="4">
    <location>
        <begin position="30"/>
        <end position="541"/>
    </location>
</feature>
<dbReference type="PANTHER" id="PTHR30290:SF83">
    <property type="entry name" value="ABC TRANSPORTER SUBSTRATE-BINDING PROTEIN"/>
    <property type="match status" value="1"/>
</dbReference>
<dbReference type="PROSITE" id="PS51257">
    <property type="entry name" value="PROKAR_LIPOPROTEIN"/>
    <property type="match status" value="1"/>
</dbReference>
<comment type="similarity">
    <text evidence="2">Belongs to the bacterial solute-binding protein 5 family.</text>
</comment>
<dbReference type="GO" id="GO:0043190">
    <property type="term" value="C:ATP-binding cassette (ABC) transporter complex"/>
    <property type="evidence" value="ECO:0007669"/>
    <property type="project" value="InterPro"/>
</dbReference>
<dbReference type="GO" id="GO:1904680">
    <property type="term" value="F:peptide transmembrane transporter activity"/>
    <property type="evidence" value="ECO:0007669"/>
    <property type="project" value="TreeGrafter"/>
</dbReference>
<dbReference type="Gene3D" id="3.90.76.10">
    <property type="entry name" value="Dipeptide-binding Protein, Domain 1"/>
    <property type="match status" value="1"/>
</dbReference>
<dbReference type="Gene3D" id="3.40.190.10">
    <property type="entry name" value="Periplasmic binding protein-like II"/>
    <property type="match status" value="1"/>
</dbReference>
<evidence type="ECO:0000256" key="4">
    <source>
        <dbReference type="SAM" id="SignalP"/>
    </source>
</evidence>
<evidence type="ECO:0000313" key="6">
    <source>
        <dbReference type="EMBL" id="TNC24433.1"/>
    </source>
</evidence>
<comment type="caution">
    <text evidence="6">The sequence shown here is derived from an EMBL/GenBank/DDBJ whole genome shotgun (WGS) entry which is preliminary data.</text>
</comment>
<proteinExistence type="inferred from homology"/>
<name>A0A5C4LZY4_9PSEU</name>
<protein>
    <submittedName>
        <fullName evidence="6">Peptide ABC transporter substrate-binding protein</fullName>
    </submittedName>
</protein>
<dbReference type="PANTHER" id="PTHR30290">
    <property type="entry name" value="PERIPLASMIC BINDING COMPONENT OF ABC TRANSPORTER"/>
    <property type="match status" value="1"/>
</dbReference>
<feature type="signal peptide" evidence="4">
    <location>
        <begin position="1"/>
        <end position="29"/>
    </location>
</feature>
<dbReference type="GO" id="GO:0015833">
    <property type="term" value="P:peptide transport"/>
    <property type="evidence" value="ECO:0007669"/>
    <property type="project" value="TreeGrafter"/>
</dbReference>
<dbReference type="GO" id="GO:0042597">
    <property type="term" value="C:periplasmic space"/>
    <property type="evidence" value="ECO:0007669"/>
    <property type="project" value="UniProtKB-ARBA"/>
</dbReference>
<dbReference type="InterPro" id="IPR023765">
    <property type="entry name" value="SBP_5_CS"/>
</dbReference>
<dbReference type="InterPro" id="IPR039424">
    <property type="entry name" value="SBP_5"/>
</dbReference>
<dbReference type="InterPro" id="IPR030678">
    <property type="entry name" value="Peptide/Ni-bd"/>
</dbReference>
<dbReference type="Pfam" id="PF00496">
    <property type="entry name" value="SBP_bac_5"/>
    <property type="match status" value="1"/>
</dbReference>
<dbReference type="AlphaFoldDB" id="A0A5C4LZY4"/>
<dbReference type="PIRSF" id="PIRSF002741">
    <property type="entry name" value="MppA"/>
    <property type="match status" value="1"/>
</dbReference>
<evidence type="ECO:0000313" key="7">
    <source>
        <dbReference type="Proteomes" id="UP000305546"/>
    </source>
</evidence>
<dbReference type="Proteomes" id="UP000305546">
    <property type="component" value="Unassembled WGS sequence"/>
</dbReference>
<evidence type="ECO:0000256" key="2">
    <source>
        <dbReference type="ARBA" id="ARBA00005695"/>
    </source>
</evidence>
<dbReference type="Gene3D" id="3.10.105.10">
    <property type="entry name" value="Dipeptide-binding Protein, Domain 3"/>
    <property type="match status" value="1"/>
</dbReference>